<keyword evidence="8" id="KW-1185">Reference proteome</keyword>
<evidence type="ECO:0000256" key="3">
    <source>
        <dbReference type="ARBA" id="ARBA00047645"/>
    </source>
</evidence>
<organism evidence="7 8">
    <name type="scientific">Chitinivibrio alkaliphilus ACht1</name>
    <dbReference type="NCBI Taxonomy" id="1313304"/>
    <lineage>
        <taxon>Bacteria</taxon>
        <taxon>Pseudomonadati</taxon>
        <taxon>Fibrobacterota</taxon>
        <taxon>Chitinivibrionia</taxon>
        <taxon>Chitinivibrionales</taxon>
        <taxon>Chitinivibrionaceae</taxon>
        <taxon>Chitinivibrio</taxon>
    </lineage>
</organism>
<reference evidence="7 8" key="1">
    <citation type="journal article" date="2013" name="Environ. Microbiol.">
        <title>Genome analysis of Chitinivibrio alkaliphilus gen. nov., sp. nov., a novel extremely haloalkaliphilic anaerobic chitinolytic bacterium from the candidate phylum Termite Group 3.</title>
        <authorList>
            <person name="Sorokin D.Y."/>
            <person name="Gumerov V.M."/>
            <person name="Rakitin A.L."/>
            <person name="Beletsky A.V."/>
            <person name="Damste J.S."/>
            <person name="Muyzer G."/>
            <person name="Mardanov A.V."/>
            <person name="Ravin N.V."/>
        </authorList>
    </citation>
    <scope>NUCLEOTIDE SEQUENCE [LARGE SCALE GENOMIC DNA]</scope>
    <source>
        <strain evidence="7 8">ACht1</strain>
    </source>
</reference>
<comment type="caution">
    <text evidence="7">The sequence shown here is derived from an EMBL/GenBank/DDBJ whole genome shotgun (WGS) entry which is preliminary data.</text>
</comment>
<evidence type="ECO:0000259" key="6">
    <source>
        <dbReference type="PROSITE" id="PS51160"/>
    </source>
</evidence>
<dbReference type="GO" id="GO:0003998">
    <property type="term" value="F:acylphosphatase activity"/>
    <property type="evidence" value="ECO:0007669"/>
    <property type="project" value="UniProtKB-EC"/>
</dbReference>
<dbReference type="Gene3D" id="3.30.70.100">
    <property type="match status" value="1"/>
</dbReference>
<dbReference type="PROSITE" id="PS51160">
    <property type="entry name" value="ACYLPHOSPHATASE_3"/>
    <property type="match status" value="1"/>
</dbReference>
<keyword evidence="4" id="KW-0378">Hydrolase</keyword>
<dbReference type="PRINTS" id="PR00112">
    <property type="entry name" value="ACYLPHPHTASE"/>
</dbReference>
<proteinExistence type="inferred from homology"/>
<evidence type="ECO:0000256" key="2">
    <source>
        <dbReference type="ARBA" id="ARBA00012150"/>
    </source>
</evidence>
<name>U7D776_9BACT</name>
<protein>
    <recommendedName>
        <fullName evidence="2 4">acylphosphatase</fullName>
        <ecNumber evidence="2 4">3.6.1.7</ecNumber>
    </recommendedName>
</protein>
<gene>
    <name evidence="7" type="ORF">CALK_1614</name>
</gene>
<evidence type="ECO:0000256" key="4">
    <source>
        <dbReference type="PROSITE-ProRule" id="PRU00520"/>
    </source>
</evidence>
<evidence type="ECO:0000256" key="1">
    <source>
        <dbReference type="ARBA" id="ARBA00005614"/>
    </source>
</evidence>
<evidence type="ECO:0000256" key="5">
    <source>
        <dbReference type="RuleBase" id="RU004168"/>
    </source>
</evidence>
<comment type="similarity">
    <text evidence="1 5">Belongs to the acylphosphatase family.</text>
</comment>
<feature type="active site" evidence="4">
    <location>
        <position position="39"/>
    </location>
</feature>
<dbReference type="Pfam" id="PF00708">
    <property type="entry name" value="Acylphosphatase"/>
    <property type="match status" value="1"/>
</dbReference>
<comment type="catalytic activity">
    <reaction evidence="3 4">
        <text>an acyl phosphate + H2O = a carboxylate + phosphate + H(+)</text>
        <dbReference type="Rhea" id="RHEA:14965"/>
        <dbReference type="ChEBI" id="CHEBI:15377"/>
        <dbReference type="ChEBI" id="CHEBI:15378"/>
        <dbReference type="ChEBI" id="CHEBI:29067"/>
        <dbReference type="ChEBI" id="CHEBI:43474"/>
        <dbReference type="ChEBI" id="CHEBI:59918"/>
        <dbReference type="EC" id="3.6.1.7"/>
    </reaction>
</comment>
<dbReference type="EC" id="3.6.1.7" evidence="2 4"/>
<dbReference type="PROSITE" id="PS00150">
    <property type="entry name" value="ACYLPHOSPHATASE_1"/>
    <property type="match status" value="1"/>
</dbReference>
<dbReference type="AlphaFoldDB" id="U7D776"/>
<dbReference type="InterPro" id="IPR036046">
    <property type="entry name" value="Acylphosphatase-like_dom_sf"/>
</dbReference>
<dbReference type="EMBL" id="ASJR01000013">
    <property type="protein sequence ID" value="ERP31416.1"/>
    <property type="molecule type" value="Genomic_DNA"/>
</dbReference>
<sequence length="94" mass="10440">MTKVMRYRFRVTGTVQGVGFRYFTEKIGRDLGLTGWVENSQDGSVVGEVQGEESRLAHFTRLLQDGPITAEVDAVVCTPCAARTNEESFQIHTS</sequence>
<feature type="domain" description="Acylphosphatase-like" evidence="6">
    <location>
        <begin position="6"/>
        <end position="93"/>
    </location>
</feature>
<dbReference type="SUPFAM" id="SSF54975">
    <property type="entry name" value="Acylphosphatase/BLUF domain-like"/>
    <property type="match status" value="1"/>
</dbReference>
<dbReference type="InterPro" id="IPR001792">
    <property type="entry name" value="Acylphosphatase-like_dom"/>
</dbReference>
<dbReference type="STRING" id="1313304.CALK_1614"/>
<dbReference type="InterPro" id="IPR020456">
    <property type="entry name" value="Acylphosphatase"/>
</dbReference>
<evidence type="ECO:0000313" key="7">
    <source>
        <dbReference type="EMBL" id="ERP31416.1"/>
    </source>
</evidence>
<dbReference type="InterPro" id="IPR017968">
    <property type="entry name" value="Acylphosphatase_CS"/>
</dbReference>
<dbReference type="PANTHER" id="PTHR47268">
    <property type="entry name" value="ACYLPHOSPHATASE"/>
    <property type="match status" value="1"/>
</dbReference>
<evidence type="ECO:0000313" key="8">
    <source>
        <dbReference type="Proteomes" id="UP000017148"/>
    </source>
</evidence>
<dbReference type="PANTHER" id="PTHR47268:SF4">
    <property type="entry name" value="ACYLPHOSPHATASE"/>
    <property type="match status" value="1"/>
</dbReference>
<feature type="active site" evidence="4">
    <location>
        <position position="21"/>
    </location>
</feature>
<dbReference type="Proteomes" id="UP000017148">
    <property type="component" value="Unassembled WGS sequence"/>
</dbReference>
<dbReference type="RefSeq" id="WP_022637065.1">
    <property type="nucleotide sequence ID" value="NZ_ASJR01000013.1"/>
</dbReference>
<dbReference type="OrthoDB" id="9808093at2"/>
<dbReference type="eggNOG" id="COG1254">
    <property type="taxonomic scope" value="Bacteria"/>
</dbReference>
<accession>U7D776</accession>